<dbReference type="PROSITE" id="PS50110">
    <property type="entry name" value="RESPONSE_REGULATORY"/>
    <property type="match status" value="1"/>
</dbReference>
<dbReference type="STRING" id="1121390.SAMN02746041_00558"/>
<dbReference type="AlphaFoldDB" id="A0A1W1X542"/>
<dbReference type="PANTHER" id="PTHR44591">
    <property type="entry name" value="STRESS RESPONSE REGULATOR PROTEIN 1"/>
    <property type="match status" value="1"/>
</dbReference>
<dbReference type="SUPFAM" id="SSF52172">
    <property type="entry name" value="CheY-like"/>
    <property type="match status" value="1"/>
</dbReference>
<dbReference type="Gene3D" id="3.40.50.2300">
    <property type="match status" value="1"/>
</dbReference>
<evidence type="ECO:0000256" key="2">
    <source>
        <dbReference type="PROSITE-ProRule" id="PRU00169"/>
    </source>
</evidence>
<dbReference type="PANTHER" id="PTHR44591:SF3">
    <property type="entry name" value="RESPONSE REGULATORY DOMAIN-CONTAINING PROTEIN"/>
    <property type="match status" value="1"/>
</dbReference>
<evidence type="ECO:0000313" key="5">
    <source>
        <dbReference type="EMBL" id="SMC18848.1"/>
    </source>
</evidence>
<gene>
    <name evidence="5" type="ORF">SAMN02746041_00558</name>
</gene>
<dbReference type="GO" id="GO:0000160">
    <property type="term" value="P:phosphorelay signal transduction system"/>
    <property type="evidence" value="ECO:0007669"/>
    <property type="project" value="InterPro"/>
</dbReference>
<dbReference type="EMBL" id="FWXF01000002">
    <property type="protein sequence ID" value="SMC18848.1"/>
    <property type="molecule type" value="Genomic_DNA"/>
</dbReference>
<keyword evidence="6" id="KW-1185">Reference proteome</keyword>
<evidence type="ECO:0000256" key="3">
    <source>
        <dbReference type="SAM" id="MobiDB-lite"/>
    </source>
</evidence>
<feature type="modified residue" description="4-aspartylphosphate" evidence="2">
    <location>
        <position position="24"/>
    </location>
</feature>
<protein>
    <submittedName>
        <fullName evidence="5">Response regulator receiver domain-containing protein</fullName>
    </submittedName>
</protein>
<feature type="region of interest" description="Disordered" evidence="3">
    <location>
        <begin position="88"/>
        <end position="108"/>
    </location>
</feature>
<dbReference type="InterPro" id="IPR050595">
    <property type="entry name" value="Bact_response_regulator"/>
</dbReference>
<dbReference type="Pfam" id="PF00072">
    <property type="entry name" value="Response_reg"/>
    <property type="match status" value="1"/>
</dbReference>
<reference evidence="5 6" key="1">
    <citation type="submission" date="2017-04" db="EMBL/GenBank/DDBJ databases">
        <authorList>
            <person name="Afonso C.L."/>
            <person name="Miller P.J."/>
            <person name="Scott M.A."/>
            <person name="Spackman E."/>
            <person name="Goraichik I."/>
            <person name="Dimitrov K.M."/>
            <person name="Suarez D.L."/>
            <person name="Swayne D.E."/>
        </authorList>
    </citation>
    <scope>NUCLEOTIDE SEQUENCE [LARGE SCALE GENOMIC DNA]</scope>
    <source>
        <strain evidence="5 6">DSM 13146</strain>
    </source>
</reference>
<evidence type="ECO:0000256" key="1">
    <source>
        <dbReference type="ARBA" id="ARBA00022553"/>
    </source>
</evidence>
<dbReference type="InterPro" id="IPR011006">
    <property type="entry name" value="CheY-like_superfamily"/>
</dbReference>
<dbReference type="Proteomes" id="UP000192783">
    <property type="component" value="Unassembled WGS sequence"/>
</dbReference>
<keyword evidence="1 2" id="KW-0597">Phosphoprotein</keyword>
<proteinExistence type="predicted"/>
<evidence type="ECO:0000259" key="4">
    <source>
        <dbReference type="PROSITE" id="PS50110"/>
    </source>
</evidence>
<dbReference type="InterPro" id="IPR001789">
    <property type="entry name" value="Sig_transdc_resp-reg_receiver"/>
</dbReference>
<accession>A0A1W1X542</accession>
<dbReference type="SMART" id="SM00448">
    <property type="entry name" value="REC"/>
    <property type="match status" value="1"/>
</dbReference>
<dbReference type="CDD" id="cd00156">
    <property type="entry name" value="REC"/>
    <property type="match status" value="1"/>
</dbReference>
<feature type="domain" description="Response regulatory" evidence="4">
    <location>
        <begin position="1"/>
        <end position="89"/>
    </location>
</feature>
<evidence type="ECO:0000313" key="6">
    <source>
        <dbReference type="Proteomes" id="UP000192783"/>
    </source>
</evidence>
<organism evidence="5 6">
    <name type="scientific">Desulfacinum hydrothermale DSM 13146</name>
    <dbReference type="NCBI Taxonomy" id="1121390"/>
    <lineage>
        <taxon>Bacteria</taxon>
        <taxon>Pseudomonadati</taxon>
        <taxon>Thermodesulfobacteriota</taxon>
        <taxon>Syntrophobacteria</taxon>
        <taxon>Syntrophobacterales</taxon>
        <taxon>Syntrophobacteraceae</taxon>
        <taxon>Desulfacinum</taxon>
    </lineage>
</organism>
<name>A0A1W1X542_9BACT</name>
<sequence length="108" mass="11577">MLAASAQDAFSLIEKERYDLALVDVKMPGMDGMEFLRRVRRRPEPFPVILMTGYATQDTLDAAAKEGAALVLPKPFTPDELLNAVQGVLPPAGQATSHGPPKGGDLTD</sequence>